<dbReference type="RefSeq" id="WP_122303850.1">
    <property type="nucleotide sequence ID" value="NZ_JADMPX010000020.1"/>
</dbReference>
<accession>A0A354M5B1</accession>
<dbReference type="Proteomes" id="UP000262954">
    <property type="component" value="Unassembled WGS sequence"/>
</dbReference>
<organism evidence="1 2">
    <name type="scientific">Coprobacter fastidiosus</name>
    <dbReference type="NCBI Taxonomy" id="1099853"/>
    <lineage>
        <taxon>Bacteria</taxon>
        <taxon>Pseudomonadati</taxon>
        <taxon>Bacteroidota</taxon>
        <taxon>Bacteroidia</taxon>
        <taxon>Bacteroidales</taxon>
        <taxon>Barnesiellaceae</taxon>
        <taxon>Coprobacter</taxon>
    </lineage>
</organism>
<gene>
    <name evidence="1" type="ORF">DDY73_11950</name>
</gene>
<dbReference type="Gene3D" id="2.60.40.2340">
    <property type="match status" value="1"/>
</dbReference>
<comment type="caution">
    <text evidence="1">The sequence shown here is derived from an EMBL/GenBank/DDBJ whole genome shotgun (WGS) entry which is preliminary data.</text>
</comment>
<dbReference type="EMBL" id="DNWC01000154">
    <property type="protein sequence ID" value="HBJ09700.1"/>
    <property type="molecule type" value="Genomic_DNA"/>
</dbReference>
<proteinExistence type="predicted"/>
<dbReference type="PROSITE" id="PS51257">
    <property type="entry name" value="PROKAR_LIPOPROTEIN"/>
    <property type="match status" value="1"/>
</dbReference>
<evidence type="ECO:0008006" key="3">
    <source>
        <dbReference type="Google" id="ProtNLM"/>
    </source>
</evidence>
<name>A0A354M5B1_9BACT</name>
<dbReference type="AlphaFoldDB" id="A0A354M5B1"/>
<sequence>MKKIRVLLYSLLAVLMFVSCDENGYLEDLYVAPKAAFEIEKDTYDVFESVRFVNKGSGQYYVVYPGDANHVYGKEGDTGFATASDGTFSYSYQEPGTFNAVWVASSINENGEREFQVDSVTVKVVALDGGLDNLRINNIYRMPEYAGTVYYSSYGEFISADSLICPILFDAWRDATFNSIKARQLVNFELSSNLAEMYWIDPAGEEKRIVSGSTASRIVEFVQDGKLKIQNFRVITASGVVSNYYVAPVMIPKMTKFSINGVEGTVTRDIAYYNRYNITLQVADDIDLSNVIPVFETMNNDPNLLDGTNCRVTIDGVEQISGVTPVDFSQGDVTYTIDYNFMGNSNPKLTQQALVTVSVSH</sequence>
<evidence type="ECO:0000313" key="1">
    <source>
        <dbReference type="EMBL" id="HBJ09700.1"/>
    </source>
</evidence>
<evidence type="ECO:0000313" key="2">
    <source>
        <dbReference type="Proteomes" id="UP000262954"/>
    </source>
</evidence>
<protein>
    <recommendedName>
        <fullName evidence="3">DUF5017 domain-containing protein</fullName>
    </recommendedName>
</protein>
<reference evidence="1 2" key="1">
    <citation type="journal article" date="2018" name="Nat. Biotechnol.">
        <title>A standardized bacterial taxonomy based on genome phylogeny substantially revises the tree of life.</title>
        <authorList>
            <person name="Parks D.H."/>
            <person name="Chuvochina M."/>
            <person name="Waite D.W."/>
            <person name="Rinke C."/>
            <person name="Skarshewski A."/>
            <person name="Chaumeil P.A."/>
            <person name="Hugenholtz P."/>
        </authorList>
    </citation>
    <scope>NUCLEOTIDE SEQUENCE [LARGE SCALE GENOMIC DNA]</scope>
    <source>
        <strain evidence="1">UBA11482</strain>
    </source>
</reference>